<evidence type="ECO:0000313" key="14">
    <source>
        <dbReference type="Proteomes" id="UP000187209"/>
    </source>
</evidence>
<gene>
    <name evidence="13" type="ORF">SteCoe_26003</name>
</gene>
<feature type="transmembrane region" description="Helical" evidence="11">
    <location>
        <begin position="171"/>
        <end position="191"/>
    </location>
</feature>
<feature type="transmembrane region" description="Helical" evidence="11">
    <location>
        <begin position="230"/>
        <end position="251"/>
    </location>
</feature>
<dbReference type="EC" id="3.4.26.1" evidence="10"/>
<keyword evidence="6" id="KW-0256">Endoplasmic reticulum</keyword>
<keyword evidence="3" id="KW-0645">Protease</keyword>
<protein>
    <recommendedName>
        <fullName evidence="10">intramembrane prenyl-peptidase Rce1</fullName>
        <ecNumber evidence="10">3.4.26.1</ecNumber>
    </recommendedName>
</protein>
<evidence type="ECO:0000256" key="6">
    <source>
        <dbReference type="ARBA" id="ARBA00022824"/>
    </source>
</evidence>
<dbReference type="GO" id="GO:0004222">
    <property type="term" value="F:metalloendopeptidase activity"/>
    <property type="evidence" value="ECO:0007669"/>
    <property type="project" value="InterPro"/>
</dbReference>
<feature type="transmembrane region" description="Helical" evidence="11">
    <location>
        <begin position="129"/>
        <end position="151"/>
    </location>
</feature>
<evidence type="ECO:0000256" key="2">
    <source>
        <dbReference type="ARBA" id="ARBA00006897"/>
    </source>
</evidence>
<comment type="caution">
    <text evidence="13">The sequence shown here is derived from an EMBL/GenBank/DDBJ whole genome shotgun (WGS) entry which is preliminary data.</text>
</comment>
<comment type="catalytic activity">
    <reaction evidence="9">
        <text>Hydrolyzes the peptide bond -P2-(S-farnesyl or geranylgeranyl)C-P1'-P2'-P3'-COOH where P1' and P2' are amino acids with aliphatic sidechains and P3' is any C-terminal residue.</text>
        <dbReference type="EC" id="3.4.26.1"/>
    </reaction>
</comment>
<organism evidence="13 14">
    <name type="scientific">Stentor coeruleus</name>
    <dbReference type="NCBI Taxonomy" id="5963"/>
    <lineage>
        <taxon>Eukaryota</taxon>
        <taxon>Sar</taxon>
        <taxon>Alveolata</taxon>
        <taxon>Ciliophora</taxon>
        <taxon>Postciliodesmatophora</taxon>
        <taxon>Heterotrichea</taxon>
        <taxon>Heterotrichida</taxon>
        <taxon>Stentoridae</taxon>
        <taxon>Stentor</taxon>
    </lineage>
</organism>
<comment type="similarity">
    <text evidence="2">Belongs to the peptidase U48 family.</text>
</comment>
<dbReference type="InterPro" id="IPR003675">
    <property type="entry name" value="Rce1/LyrA-like_dom"/>
</dbReference>
<evidence type="ECO:0000256" key="10">
    <source>
        <dbReference type="ARBA" id="ARBA00049729"/>
    </source>
</evidence>
<dbReference type="EMBL" id="MPUH01000718">
    <property type="protein sequence ID" value="OMJ74975.1"/>
    <property type="molecule type" value="Genomic_DNA"/>
</dbReference>
<evidence type="ECO:0000256" key="1">
    <source>
        <dbReference type="ARBA" id="ARBA00004477"/>
    </source>
</evidence>
<dbReference type="GO" id="GO:0071586">
    <property type="term" value="P:CAAX-box protein processing"/>
    <property type="evidence" value="ECO:0007669"/>
    <property type="project" value="InterPro"/>
</dbReference>
<dbReference type="PANTHER" id="PTHR13046">
    <property type="entry name" value="PROTEASE U48 CAAX PRENYL PROTEASE RCE1"/>
    <property type="match status" value="1"/>
</dbReference>
<accession>A0A1R2BEA4</accession>
<name>A0A1R2BEA4_9CILI</name>
<dbReference type="Pfam" id="PF02517">
    <property type="entry name" value="Rce1-like"/>
    <property type="match status" value="1"/>
</dbReference>
<evidence type="ECO:0000256" key="3">
    <source>
        <dbReference type="ARBA" id="ARBA00022670"/>
    </source>
</evidence>
<keyword evidence="7 11" id="KW-1133">Transmembrane helix</keyword>
<dbReference type="OrthoDB" id="271604at2759"/>
<dbReference type="GO" id="GO:0005789">
    <property type="term" value="C:endoplasmic reticulum membrane"/>
    <property type="evidence" value="ECO:0007669"/>
    <property type="project" value="UniProtKB-SubCell"/>
</dbReference>
<feature type="transmembrane region" description="Helical" evidence="11">
    <location>
        <begin position="62"/>
        <end position="87"/>
    </location>
</feature>
<feature type="transmembrane region" description="Helical" evidence="11">
    <location>
        <begin position="31"/>
        <end position="50"/>
    </location>
</feature>
<evidence type="ECO:0000256" key="9">
    <source>
        <dbReference type="ARBA" id="ARBA00047280"/>
    </source>
</evidence>
<evidence type="ECO:0000256" key="11">
    <source>
        <dbReference type="SAM" id="Phobius"/>
    </source>
</evidence>
<keyword evidence="5" id="KW-0378">Hydrolase</keyword>
<reference evidence="13 14" key="1">
    <citation type="submission" date="2016-11" db="EMBL/GenBank/DDBJ databases">
        <title>The macronuclear genome of Stentor coeruleus: a giant cell with tiny introns.</title>
        <authorList>
            <person name="Slabodnick M."/>
            <person name="Ruby J.G."/>
            <person name="Reiff S.B."/>
            <person name="Swart E.C."/>
            <person name="Gosai S."/>
            <person name="Prabakaran S."/>
            <person name="Witkowska E."/>
            <person name="Larue G.E."/>
            <person name="Fisher S."/>
            <person name="Freeman R.M."/>
            <person name="Gunawardena J."/>
            <person name="Chu W."/>
            <person name="Stover N.A."/>
            <person name="Gregory B.D."/>
            <person name="Nowacki M."/>
            <person name="Derisi J."/>
            <person name="Roy S.W."/>
            <person name="Marshall W.F."/>
            <person name="Sood P."/>
        </authorList>
    </citation>
    <scope>NUCLEOTIDE SEQUENCE [LARGE SCALE GENOMIC DNA]</scope>
    <source>
        <strain evidence="13">WM001</strain>
    </source>
</reference>
<keyword evidence="8 11" id="KW-0472">Membrane</keyword>
<evidence type="ECO:0000256" key="7">
    <source>
        <dbReference type="ARBA" id="ARBA00022989"/>
    </source>
</evidence>
<sequence>MIPLALSAATPAVFISYSALSDYKKPSAGQLIIRDLSFTIFWCILSYILTSAYSNPPDFLTWFGFTITVDNYGAMLSCCSVIFVIYIGPLVQTAFIEDEGEEFNLPELKSYVTDAFCEEAFFRTCHINFLLASGFGFNGCVFVSMIIYTAVKCRNIFLGLNFQNAIKHGKIWGLGQEVFFNLLLGWMLGYMYVRTASYLACVIVHVFKNFMGFPDIGFYKPTHGLYSKKWIIGAAYCVGIVGFVFLFNLILMNPEIFEPWHARLAI</sequence>
<dbReference type="AlphaFoldDB" id="A0A1R2BEA4"/>
<evidence type="ECO:0000256" key="8">
    <source>
        <dbReference type="ARBA" id="ARBA00023136"/>
    </source>
</evidence>
<dbReference type="Proteomes" id="UP000187209">
    <property type="component" value="Unassembled WGS sequence"/>
</dbReference>
<comment type="subcellular location">
    <subcellularLocation>
        <location evidence="1">Endoplasmic reticulum membrane</location>
        <topology evidence="1">Multi-pass membrane protein</topology>
    </subcellularLocation>
</comment>
<evidence type="ECO:0000256" key="5">
    <source>
        <dbReference type="ARBA" id="ARBA00022801"/>
    </source>
</evidence>
<dbReference type="InterPro" id="IPR039731">
    <property type="entry name" value="Rce1"/>
</dbReference>
<keyword evidence="14" id="KW-1185">Reference proteome</keyword>
<evidence type="ECO:0000256" key="4">
    <source>
        <dbReference type="ARBA" id="ARBA00022692"/>
    </source>
</evidence>
<dbReference type="PANTHER" id="PTHR13046:SF0">
    <property type="entry name" value="CAAX PRENYL PROTEASE 2"/>
    <property type="match status" value="1"/>
</dbReference>
<keyword evidence="4 11" id="KW-0812">Transmembrane</keyword>
<proteinExistence type="inferred from homology"/>
<evidence type="ECO:0000313" key="13">
    <source>
        <dbReference type="EMBL" id="OMJ74975.1"/>
    </source>
</evidence>
<evidence type="ECO:0000259" key="12">
    <source>
        <dbReference type="Pfam" id="PF02517"/>
    </source>
</evidence>
<feature type="domain" description="CAAX prenyl protease 2/Lysostaphin resistance protein A-like" evidence="12">
    <location>
        <begin position="112"/>
        <end position="211"/>
    </location>
</feature>